<evidence type="ECO:0000256" key="1">
    <source>
        <dbReference type="SAM" id="MobiDB-lite"/>
    </source>
</evidence>
<dbReference type="Pfam" id="PF09913">
    <property type="entry name" value="DUF2142"/>
    <property type="match status" value="1"/>
</dbReference>
<evidence type="ECO:0000313" key="3">
    <source>
        <dbReference type="EMBL" id="MTB72322.1"/>
    </source>
</evidence>
<keyword evidence="2" id="KW-0812">Transmembrane</keyword>
<feature type="transmembrane region" description="Helical" evidence="2">
    <location>
        <begin position="556"/>
        <end position="578"/>
    </location>
</feature>
<dbReference type="EMBL" id="WLVL01000037">
    <property type="protein sequence ID" value="MTB72322.1"/>
    <property type="molecule type" value="Genomic_DNA"/>
</dbReference>
<dbReference type="InterPro" id="IPR018674">
    <property type="entry name" value="DUF2142_membrane"/>
</dbReference>
<feature type="transmembrane region" description="Helical" evidence="2">
    <location>
        <begin position="457"/>
        <end position="476"/>
    </location>
</feature>
<feature type="transmembrane region" description="Helical" evidence="2">
    <location>
        <begin position="277"/>
        <end position="297"/>
    </location>
</feature>
<comment type="caution">
    <text evidence="3">The sequence shown here is derived from an EMBL/GenBank/DDBJ whole genome shotgun (WGS) entry which is preliminary data.</text>
</comment>
<evidence type="ECO:0000256" key="2">
    <source>
        <dbReference type="SAM" id="Phobius"/>
    </source>
</evidence>
<feature type="transmembrane region" description="Helical" evidence="2">
    <location>
        <begin position="249"/>
        <end position="270"/>
    </location>
</feature>
<reference evidence="3 4" key="1">
    <citation type="submission" date="2019-11" db="EMBL/GenBank/DDBJ databases">
        <title>Whole genome sequencing identifies a novel species of the genus Arsenicicoccus isolated from human blood.</title>
        <authorList>
            <person name="Jeong J.H."/>
            <person name="Kweon O.J."/>
            <person name="Kim H.R."/>
            <person name="Kim T.-H."/>
            <person name="Ha S.-M."/>
            <person name="Lee M.-K."/>
        </authorList>
    </citation>
    <scope>NUCLEOTIDE SEQUENCE [LARGE SCALE GENOMIC DNA]</scope>
    <source>
        <strain evidence="3 4">MKL-02</strain>
    </source>
</reference>
<feature type="transmembrane region" description="Helical" evidence="2">
    <location>
        <begin position="373"/>
        <end position="394"/>
    </location>
</feature>
<gene>
    <name evidence="3" type="ORF">GGG17_10135</name>
</gene>
<feature type="transmembrane region" description="Helical" evidence="2">
    <location>
        <begin position="107"/>
        <end position="126"/>
    </location>
</feature>
<evidence type="ECO:0000313" key="4">
    <source>
        <dbReference type="Proteomes" id="UP000431092"/>
    </source>
</evidence>
<proteinExistence type="predicted"/>
<feature type="compositionally biased region" description="Low complexity" evidence="1">
    <location>
        <begin position="33"/>
        <end position="42"/>
    </location>
</feature>
<dbReference type="Proteomes" id="UP000431092">
    <property type="component" value="Unassembled WGS sequence"/>
</dbReference>
<accession>A0A6I3IEC6</accession>
<feature type="region of interest" description="Disordered" evidence="1">
    <location>
        <begin position="1"/>
        <end position="86"/>
    </location>
</feature>
<sequence>MAHLDGGAHRRHPRRGLPGPAGRRAGRGPRPAPRVAGAAAAGRLRRHRAGVVRGAQEPQPDPCVLHLPQHGRRRGDPGHGRRDAARLSTRGVVATAYSRIGAAVRRALPLLVALVISIAGSCFAVAQPQVWGADEAAHLFRAYQVSTGGWVPQRLEERGPIPRYGGQVPASFVRLADSGTARQWSKPQRGPVMGNPDARRPLLDAPVGTETTEAKFVNTAAYAPTSYAPAVVGLWTSRLAGLDVGGTILVARLLGVLTAAVAGALAVRLLRGTGWEYLAAVVACLPSVIFQAATVSADTMTNAVTLVLAASFVRLTLTDSPPSRAATWALALSVLLVGVAKPTYAPMALLLLVVPASRLAWRRSATGRGPSRAVGAGVVGTSLAVSVGWLSLAAGTTAGMGVVWDPRDPTAVRPDDQRAFVLGHLPEMVRIAYRTLADSTPKYLRELFVQTGYQVEGSGGAMILVLMALALAWFLAPRPVVSRARLATVALVVAASGALIFGALYLSFTPVGLWAVAGVQGRYFYPLLLPALLCLRALLPARLVGDGATGADDGRVAARWVVGLVVGACALAVLKYVLLTWATVS</sequence>
<protein>
    <submittedName>
        <fullName evidence="3">DUF2142 domain-containing protein</fullName>
    </submittedName>
</protein>
<keyword evidence="2" id="KW-1133">Transmembrane helix</keyword>
<dbReference type="AlphaFoldDB" id="A0A6I3IEC6"/>
<feature type="transmembrane region" description="Helical" evidence="2">
    <location>
        <begin position="488"/>
        <end position="517"/>
    </location>
</feature>
<keyword evidence="2" id="KW-0472">Membrane</keyword>
<keyword evidence="4" id="KW-1185">Reference proteome</keyword>
<name>A0A6I3IEC6_9MICO</name>
<organism evidence="3 4">
    <name type="scientific">Arsenicicoccus cauae</name>
    <dbReference type="NCBI Taxonomy" id="2663847"/>
    <lineage>
        <taxon>Bacteria</taxon>
        <taxon>Bacillati</taxon>
        <taxon>Actinomycetota</taxon>
        <taxon>Actinomycetes</taxon>
        <taxon>Micrococcales</taxon>
        <taxon>Intrasporangiaceae</taxon>
        <taxon>Arsenicicoccus</taxon>
    </lineage>
</organism>
<feature type="compositionally biased region" description="Basic and acidic residues" evidence="1">
    <location>
        <begin position="74"/>
        <end position="85"/>
    </location>
</feature>
<feature type="transmembrane region" description="Helical" evidence="2">
    <location>
        <begin position="523"/>
        <end position="544"/>
    </location>
</feature>